<dbReference type="KEGG" id="theu:HPC62_05845"/>
<keyword evidence="2" id="KW-1185">Reference proteome</keyword>
<evidence type="ECO:0000313" key="1">
    <source>
        <dbReference type="EMBL" id="QKD81782.1"/>
    </source>
</evidence>
<accession>A0A6M8B6M1</accession>
<dbReference type="RefSeq" id="WP_172354171.1">
    <property type="nucleotide sequence ID" value="NZ_CP053661.1"/>
</dbReference>
<reference evidence="1 2" key="1">
    <citation type="submission" date="2020-05" db="EMBL/GenBank/DDBJ databases">
        <title>Complete genome sequence of of a novel Thermoleptolyngbya strain isolated from hot springs of Ganzi, Sichuan China.</title>
        <authorList>
            <person name="Tang J."/>
            <person name="Daroch M."/>
            <person name="Li L."/>
            <person name="Waleron K."/>
            <person name="Waleron M."/>
            <person name="Waleron M."/>
        </authorList>
    </citation>
    <scope>NUCLEOTIDE SEQUENCE [LARGE SCALE GENOMIC DNA]</scope>
    <source>
        <strain evidence="1 2">PKUAC-SCTA183</strain>
    </source>
</reference>
<name>A0A6M8B6M1_9CYAN</name>
<dbReference type="Proteomes" id="UP000505210">
    <property type="component" value="Chromosome"/>
</dbReference>
<gene>
    <name evidence="1" type="ORF">HPC62_05845</name>
</gene>
<dbReference type="AlphaFoldDB" id="A0A6M8B6M1"/>
<organism evidence="1 2">
    <name type="scientific">Thermoleptolyngbya sichuanensis A183</name>
    <dbReference type="NCBI Taxonomy" id="2737172"/>
    <lineage>
        <taxon>Bacteria</taxon>
        <taxon>Bacillati</taxon>
        <taxon>Cyanobacteriota</taxon>
        <taxon>Cyanophyceae</taxon>
        <taxon>Oculatellales</taxon>
        <taxon>Oculatellaceae</taxon>
        <taxon>Thermoleptolyngbya</taxon>
        <taxon>Thermoleptolyngbya sichuanensis</taxon>
    </lineage>
</organism>
<dbReference type="EMBL" id="CP053661">
    <property type="protein sequence ID" value="QKD81782.1"/>
    <property type="molecule type" value="Genomic_DNA"/>
</dbReference>
<sequence>MPHSALRSPLARVSALVLTTAGLLVLGLPTSSALASYRYRRVRTSDYDECTADLIGRGAAEAVAATACASAFHPREVSRCVAGIGGGETLVVSDVLSACRSVRRPEDLAQCFNQIVGDDETANLSSVLSHCRRSLLPNEFANCVVGIKNGSTLTTDRALATCIDAVDTPGRVVQ</sequence>
<protein>
    <submittedName>
        <fullName evidence="1">Uncharacterized protein</fullName>
    </submittedName>
</protein>
<proteinExistence type="predicted"/>
<evidence type="ECO:0000313" key="2">
    <source>
        <dbReference type="Proteomes" id="UP000505210"/>
    </source>
</evidence>